<keyword evidence="7" id="KW-1185">Reference proteome</keyword>
<evidence type="ECO:0000259" key="5">
    <source>
        <dbReference type="Pfam" id="PF02909"/>
    </source>
</evidence>
<feature type="domain" description="HTH tetR-type" evidence="4">
    <location>
        <begin position="24"/>
        <end position="59"/>
    </location>
</feature>
<dbReference type="InterPro" id="IPR009057">
    <property type="entry name" value="Homeodomain-like_sf"/>
</dbReference>
<dbReference type="InterPro" id="IPR001647">
    <property type="entry name" value="HTH_TetR"/>
</dbReference>
<sequence length="216" mass="24536">MKSKNSKGRPAQISKTEIIDCALQIGLDQVSMHMLGKQLGVSATALYRHVSSKDDLILQCCDFVMGKVEIPNETEWEPYLYCFAKNFRKVLLSIPGSVEFIRYTQEFTPNSCILVDDMLGVFRKEEFDAQVAFMTFATVFTRVTDIVQHQERAGKIQKSKVPSHIEHIDDNNLPNLSWLLKQTKPVDYDQYFADGITISVEGLKAFFVSPSTHECD</sequence>
<dbReference type="AlphaFoldDB" id="A0A0J8V7M5"/>
<feature type="domain" description="Tetracycline repressor TetR C-terminal" evidence="5">
    <location>
        <begin position="72"/>
        <end position="205"/>
    </location>
</feature>
<keyword evidence="1" id="KW-0805">Transcription regulation</keyword>
<dbReference type="Pfam" id="PF00440">
    <property type="entry name" value="TetR_N"/>
    <property type="match status" value="1"/>
</dbReference>
<dbReference type="InterPro" id="IPR004111">
    <property type="entry name" value="Repressor_TetR_C"/>
</dbReference>
<dbReference type="InterPro" id="IPR023772">
    <property type="entry name" value="DNA-bd_HTH_TetR-type_CS"/>
</dbReference>
<dbReference type="SUPFAM" id="SSF46689">
    <property type="entry name" value="Homeodomain-like"/>
    <property type="match status" value="1"/>
</dbReference>
<evidence type="ECO:0000313" key="6">
    <source>
        <dbReference type="EMBL" id="PSW25997.1"/>
    </source>
</evidence>
<proteinExistence type="predicted"/>
<dbReference type="GO" id="GO:0045892">
    <property type="term" value="P:negative regulation of DNA-templated transcription"/>
    <property type="evidence" value="ECO:0007669"/>
    <property type="project" value="InterPro"/>
</dbReference>
<dbReference type="GO" id="GO:0003677">
    <property type="term" value="F:DNA binding"/>
    <property type="evidence" value="ECO:0007669"/>
    <property type="project" value="UniProtKB-KW"/>
</dbReference>
<dbReference type="Gene3D" id="1.10.357.10">
    <property type="entry name" value="Tetracycline Repressor, domain 2"/>
    <property type="match status" value="1"/>
</dbReference>
<name>A0A0J8V7M5_9GAMM</name>
<reference evidence="6 7" key="1">
    <citation type="submission" date="2018-01" db="EMBL/GenBank/DDBJ databases">
        <title>Whole genome sequencing of Histamine producing bacteria.</title>
        <authorList>
            <person name="Butler K."/>
        </authorList>
    </citation>
    <scope>NUCLEOTIDE SEQUENCE [LARGE SCALE GENOMIC DNA]</scope>
    <source>
        <strain evidence="6 7">DSM 24669</strain>
    </source>
</reference>
<evidence type="ECO:0000256" key="3">
    <source>
        <dbReference type="ARBA" id="ARBA00023163"/>
    </source>
</evidence>
<protein>
    <submittedName>
        <fullName evidence="6">TetR/AcrR family transcriptional regulator</fullName>
    </submittedName>
</protein>
<evidence type="ECO:0000256" key="2">
    <source>
        <dbReference type="ARBA" id="ARBA00023125"/>
    </source>
</evidence>
<keyword evidence="2" id="KW-0238">DNA-binding</keyword>
<dbReference type="Pfam" id="PF02909">
    <property type="entry name" value="TetR_C_1"/>
    <property type="match status" value="1"/>
</dbReference>
<evidence type="ECO:0000313" key="7">
    <source>
        <dbReference type="Proteomes" id="UP000240481"/>
    </source>
</evidence>
<organism evidence="6 7">
    <name type="scientific">Photobacterium swingsii</name>
    <dbReference type="NCBI Taxonomy" id="680026"/>
    <lineage>
        <taxon>Bacteria</taxon>
        <taxon>Pseudomonadati</taxon>
        <taxon>Pseudomonadota</taxon>
        <taxon>Gammaproteobacteria</taxon>
        <taxon>Vibrionales</taxon>
        <taxon>Vibrionaceae</taxon>
        <taxon>Photobacterium</taxon>
    </lineage>
</organism>
<keyword evidence="3" id="KW-0804">Transcription</keyword>
<dbReference type="STRING" id="680026.AB733_22430"/>
<evidence type="ECO:0000256" key="1">
    <source>
        <dbReference type="ARBA" id="ARBA00023015"/>
    </source>
</evidence>
<dbReference type="OrthoDB" id="7056813at2"/>
<evidence type="ECO:0000259" key="4">
    <source>
        <dbReference type="Pfam" id="PF00440"/>
    </source>
</evidence>
<comment type="caution">
    <text evidence="6">The sequence shown here is derived from an EMBL/GenBank/DDBJ whole genome shotgun (WGS) entry which is preliminary data.</text>
</comment>
<dbReference type="PROSITE" id="PS01081">
    <property type="entry name" value="HTH_TETR_1"/>
    <property type="match status" value="1"/>
</dbReference>
<dbReference type="InterPro" id="IPR036271">
    <property type="entry name" value="Tet_transcr_reg_TetR-rel_C_sf"/>
</dbReference>
<gene>
    <name evidence="6" type="ORF">C9I94_05445</name>
</gene>
<dbReference type="Proteomes" id="UP000240481">
    <property type="component" value="Unassembled WGS sequence"/>
</dbReference>
<dbReference type="EMBL" id="PYLZ01000002">
    <property type="protein sequence ID" value="PSW25997.1"/>
    <property type="molecule type" value="Genomic_DNA"/>
</dbReference>
<accession>A0A0J8V7M5</accession>
<dbReference type="SUPFAM" id="SSF48498">
    <property type="entry name" value="Tetracyclin repressor-like, C-terminal domain"/>
    <property type="match status" value="1"/>
</dbReference>